<keyword evidence="8" id="KW-0274">FAD</keyword>
<gene>
    <name evidence="16" type="ORF">AJ80_03232</name>
</gene>
<reference evidence="16 17" key="1">
    <citation type="submission" date="2017-10" db="EMBL/GenBank/DDBJ databases">
        <title>Comparative genomics in systemic dimorphic fungi from Ajellomycetaceae.</title>
        <authorList>
            <person name="Munoz J.F."/>
            <person name="Mcewen J.G."/>
            <person name="Clay O.K."/>
            <person name="Cuomo C.A."/>
        </authorList>
    </citation>
    <scope>NUCLEOTIDE SEQUENCE [LARGE SCALE GENOMIC DNA]</scope>
    <source>
        <strain evidence="16 17">UAMH7299</strain>
    </source>
</reference>
<dbReference type="InterPro" id="IPR036188">
    <property type="entry name" value="FAD/NAD-bd_sf"/>
</dbReference>
<dbReference type="EC" id="1.1.3.20" evidence="5 12"/>
<evidence type="ECO:0000256" key="5">
    <source>
        <dbReference type="ARBA" id="ARBA00013125"/>
    </source>
</evidence>
<evidence type="ECO:0000256" key="2">
    <source>
        <dbReference type="ARBA" id="ARBA00003842"/>
    </source>
</evidence>
<evidence type="ECO:0000313" key="16">
    <source>
        <dbReference type="EMBL" id="PGH21441.1"/>
    </source>
</evidence>
<evidence type="ECO:0000256" key="13">
    <source>
        <dbReference type="PIRSR" id="PIRSR028937-1"/>
    </source>
</evidence>
<name>A0A2B7YK54_POLH7</name>
<dbReference type="GO" id="GO:0050660">
    <property type="term" value="F:flavin adenine dinucleotide binding"/>
    <property type="evidence" value="ECO:0007669"/>
    <property type="project" value="InterPro"/>
</dbReference>
<dbReference type="Gene3D" id="3.50.50.60">
    <property type="entry name" value="FAD/NAD(P)-binding domain"/>
    <property type="match status" value="2"/>
</dbReference>
<evidence type="ECO:0000256" key="9">
    <source>
        <dbReference type="ARBA" id="ARBA00022989"/>
    </source>
</evidence>
<dbReference type="SUPFAM" id="SSF51905">
    <property type="entry name" value="FAD/NAD(P)-binding domain"/>
    <property type="match status" value="1"/>
</dbReference>
<evidence type="ECO:0000256" key="11">
    <source>
        <dbReference type="ARBA" id="ARBA00023136"/>
    </source>
</evidence>
<evidence type="ECO:0000256" key="8">
    <source>
        <dbReference type="ARBA" id="ARBA00022827"/>
    </source>
</evidence>
<evidence type="ECO:0000256" key="3">
    <source>
        <dbReference type="ARBA" id="ARBA00004370"/>
    </source>
</evidence>
<keyword evidence="7" id="KW-0812">Transmembrane</keyword>
<evidence type="ECO:0000259" key="15">
    <source>
        <dbReference type="Pfam" id="PF05199"/>
    </source>
</evidence>
<keyword evidence="6" id="KW-0285">Flavoprotein</keyword>
<dbReference type="GO" id="GO:0046577">
    <property type="term" value="F:long-chain-alcohol oxidase activity"/>
    <property type="evidence" value="ECO:0007669"/>
    <property type="project" value="UniProtKB-EC"/>
</dbReference>
<keyword evidence="11" id="KW-0472">Membrane</keyword>
<keyword evidence="9" id="KW-1133">Transmembrane helix</keyword>
<feature type="domain" description="Glucose-methanol-choline oxidoreductase N-terminal" evidence="14">
    <location>
        <begin position="269"/>
        <end position="496"/>
    </location>
</feature>
<comment type="subcellular location">
    <subcellularLocation>
        <location evidence="3">Membrane</location>
    </subcellularLocation>
</comment>
<dbReference type="GO" id="GO:0016020">
    <property type="term" value="C:membrane"/>
    <property type="evidence" value="ECO:0007669"/>
    <property type="project" value="UniProtKB-SubCell"/>
</dbReference>
<dbReference type="InterPro" id="IPR000172">
    <property type="entry name" value="GMC_OxRdtase_N"/>
</dbReference>
<comment type="caution">
    <text evidence="16">The sequence shown here is derived from an EMBL/GenBank/DDBJ whole genome shotgun (WGS) entry which is preliminary data.</text>
</comment>
<comment type="function">
    <text evidence="2">Long-chain fatty alcohol oxidase involved in the omega-oxidation pathway of lipid degradation.</text>
</comment>
<dbReference type="InterPro" id="IPR007867">
    <property type="entry name" value="GMC_OxRtase_C"/>
</dbReference>
<dbReference type="PANTHER" id="PTHR46056">
    <property type="entry name" value="LONG-CHAIN-ALCOHOL OXIDASE"/>
    <property type="match status" value="1"/>
</dbReference>
<dbReference type="EMBL" id="PDNA01000035">
    <property type="protein sequence ID" value="PGH21441.1"/>
    <property type="molecule type" value="Genomic_DNA"/>
</dbReference>
<organism evidence="16 17">
    <name type="scientific">Polytolypa hystricis (strain UAMH7299)</name>
    <dbReference type="NCBI Taxonomy" id="1447883"/>
    <lineage>
        <taxon>Eukaryota</taxon>
        <taxon>Fungi</taxon>
        <taxon>Dikarya</taxon>
        <taxon>Ascomycota</taxon>
        <taxon>Pezizomycotina</taxon>
        <taxon>Eurotiomycetes</taxon>
        <taxon>Eurotiomycetidae</taxon>
        <taxon>Onygenales</taxon>
        <taxon>Onygenales incertae sedis</taxon>
        <taxon>Polytolypa</taxon>
    </lineage>
</organism>
<dbReference type="Pfam" id="PF00732">
    <property type="entry name" value="GMC_oxred_N"/>
    <property type="match status" value="1"/>
</dbReference>
<evidence type="ECO:0000256" key="10">
    <source>
        <dbReference type="ARBA" id="ARBA00023002"/>
    </source>
</evidence>
<feature type="active site" description="Proton acceptor" evidence="13">
    <location>
        <position position="681"/>
    </location>
</feature>
<dbReference type="Proteomes" id="UP000224634">
    <property type="component" value="Unassembled WGS sequence"/>
</dbReference>
<dbReference type="Pfam" id="PF05199">
    <property type="entry name" value="GMC_oxred_C"/>
    <property type="match status" value="1"/>
</dbReference>
<dbReference type="InterPro" id="IPR012400">
    <property type="entry name" value="Long_Oxdase"/>
</dbReference>
<protein>
    <recommendedName>
        <fullName evidence="5 12">Long-chain-alcohol oxidase</fullName>
        <ecNumber evidence="5 12">1.1.3.20</ecNumber>
    </recommendedName>
</protein>
<sequence>MASVTTYDILDSPLPPAPPDTILNQLQWDTLLAMADVVVPTLKPKSTADPKVHLAVDDDKFNLIKQSIQSRIDHPQADALATQYLEENALSTPEYKDSLCRLLANNIPSEARRGISFILTALNTLPGSLLLTGSPTPFRLQPLDVRISIFRSWKSSYLAPMRAIHKSMVALFFKSWLPLSPTLERVIGFPRVPVHGNPAEGYPYEFLQFPPGDDPETIETDIVIIGSGCGAGVTAKKLAEAGHRVIVVEKSHHISTKHFPMTMKDGPSQLFANGGAELSDDGSIAVLSGSTWGGGGTVNWSACLQTQSFVRQEWADAGLPFFTSAAFQNCLDRVCDYMGVSDHHIEHNHGNRVLLEGARKLGYTAKPVPQNTGNQAHYCGYCALGCAANIKQGPAVSYLADAARAGATFIEGFQADKVLFHKQRSGKTTVVQGVRGTWTSRDANGGRSGEPLISRQVIINAKKVVVSCGSLESPLLLMRSGLMNPQLGRNLYLHPVVIMSATFDKPVRPWEGGILTSVVTEFENLDGRGHGSKIETLSMLPAMVLPLFCQDDGLENRILASQAGNLNGFISLTRDRDSGRVYPDPVSGKCRIQYTPSIFDRHHMLQGAIGCAKMAYISGAREIRFTSSAVPPFVRSDTDSDSTASSVDEEGINNPSFQAWLKKLSSSVALPPEKTYFASAHQMGTCRMGSSPKASVVDPQGQVWGTEGLYVADASVFPSASGVNPMITNLAISEWTAENLVKEMERERKGEVRTARL</sequence>
<evidence type="ECO:0000256" key="12">
    <source>
        <dbReference type="PIRNR" id="PIRNR028937"/>
    </source>
</evidence>
<dbReference type="STRING" id="1447883.A0A2B7YK54"/>
<evidence type="ECO:0000256" key="1">
    <source>
        <dbReference type="ARBA" id="ARBA00000920"/>
    </source>
</evidence>
<keyword evidence="17" id="KW-1185">Reference proteome</keyword>
<evidence type="ECO:0000256" key="6">
    <source>
        <dbReference type="ARBA" id="ARBA00022630"/>
    </source>
</evidence>
<keyword evidence="10 12" id="KW-0560">Oxidoreductase</keyword>
<evidence type="ECO:0000313" key="17">
    <source>
        <dbReference type="Proteomes" id="UP000224634"/>
    </source>
</evidence>
<feature type="domain" description="Glucose-methanol-choline oxidoreductase C-terminal" evidence="15">
    <location>
        <begin position="589"/>
        <end position="732"/>
    </location>
</feature>
<accession>A0A2B7YK54</accession>
<comment type="catalytic activity">
    <reaction evidence="1 12">
        <text>a long-chain primary fatty alcohol + O2 = a long-chain fatty aldehyde + H2O2</text>
        <dbReference type="Rhea" id="RHEA:22756"/>
        <dbReference type="ChEBI" id="CHEBI:15379"/>
        <dbReference type="ChEBI" id="CHEBI:16240"/>
        <dbReference type="ChEBI" id="CHEBI:17176"/>
        <dbReference type="ChEBI" id="CHEBI:77396"/>
        <dbReference type="EC" id="1.1.3.20"/>
    </reaction>
</comment>
<comment type="similarity">
    <text evidence="4 12">Belongs to the GMC oxidoreductase family.</text>
</comment>
<dbReference type="AlphaFoldDB" id="A0A2B7YK54"/>
<dbReference type="PIRSF" id="PIRSF028937">
    <property type="entry name" value="Lg_Ch_AO"/>
    <property type="match status" value="1"/>
</dbReference>
<evidence type="ECO:0000259" key="14">
    <source>
        <dbReference type="Pfam" id="PF00732"/>
    </source>
</evidence>
<dbReference type="OrthoDB" id="269227at2759"/>
<evidence type="ECO:0000256" key="7">
    <source>
        <dbReference type="ARBA" id="ARBA00022692"/>
    </source>
</evidence>
<proteinExistence type="inferred from homology"/>
<evidence type="ECO:0000256" key="4">
    <source>
        <dbReference type="ARBA" id="ARBA00010790"/>
    </source>
</evidence>
<dbReference type="PANTHER" id="PTHR46056:SF12">
    <property type="entry name" value="LONG-CHAIN-ALCOHOL OXIDASE"/>
    <property type="match status" value="1"/>
</dbReference>